<proteinExistence type="predicted"/>
<name>A0A916TN56_9HYPH</name>
<reference evidence="1" key="1">
    <citation type="journal article" date="2014" name="Int. J. Syst. Evol. Microbiol.">
        <title>Complete genome sequence of Corynebacterium casei LMG S-19264T (=DSM 44701T), isolated from a smear-ripened cheese.</title>
        <authorList>
            <consortium name="US DOE Joint Genome Institute (JGI-PGF)"/>
            <person name="Walter F."/>
            <person name="Albersmeier A."/>
            <person name="Kalinowski J."/>
            <person name="Ruckert C."/>
        </authorList>
    </citation>
    <scope>NUCLEOTIDE SEQUENCE</scope>
    <source>
        <strain evidence="1">CGMCC 1.12426</strain>
    </source>
</reference>
<dbReference type="RefSeq" id="WP_150497599.1">
    <property type="nucleotide sequence ID" value="NZ_BMFA01000014.1"/>
</dbReference>
<dbReference type="SUPFAM" id="SSF53756">
    <property type="entry name" value="UDP-Glycosyltransferase/glycogen phosphorylase"/>
    <property type="match status" value="1"/>
</dbReference>
<keyword evidence="2" id="KW-1185">Reference proteome</keyword>
<dbReference type="OrthoDB" id="9813806at2"/>
<evidence type="ECO:0000313" key="1">
    <source>
        <dbReference type="EMBL" id="GGB61332.1"/>
    </source>
</evidence>
<dbReference type="Gene3D" id="3.40.50.2000">
    <property type="entry name" value="Glycogen Phosphorylase B"/>
    <property type="match status" value="1"/>
</dbReference>
<protein>
    <recommendedName>
        <fullName evidence="3">Glycosyltransferase involved in cell wall biosynthesis</fullName>
    </recommendedName>
</protein>
<evidence type="ECO:0008006" key="3">
    <source>
        <dbReference type="Google" id="ProtNLM"/>
    </source>
</evidence>
<gene>
    <name evidence="1" type="ORF">GCM10011316_36660</name>
</gene>
<dbReference type="AlphaFoldDB" id="A0A916TN56"/>
<accession>A0A916TN56</accession>
<dbReference type="EMBL" id="BMFA01000014">
    <property type="protein sequence ID" value="GGB61332.1"/>
    <property type="molecule type" value="Genomic_DNA"/>
</dbReference>
<comment type="caution">
    <text evidence="1">The sequence shown here is derived from an EMBL/GenBank/DDBJ whole genome shotgun (WGS) entry which is preliminary data.</text>
</comment>
<organism evidence="1 2">
    <name type="scientific">Roseibium aquae</name>
    <dbReference type="NCBI Taxonomy" id="1323746"/>
    <lineage>
        <taxon>Bacteria</taxon>
        <taxon>Pseudomonadati</taxon>
        <taxon>Pseudomonadota</taxon>
        <taxon>Alphaproteobacteria</taxon>
        <taxon>Hyphomicrobiales</taxon>
        <taxon>Stappiaceae</taxon>
        <taxon>Roseibium</taxon>
    </lineage>
</organism>
<reference evidence="1" key="2">
    <citation type="submission" date="2020-09" db="EMBL/GenBank/DDBJ databases">
        <authorList>
            <person name="Sun Q."/>
            <person name="Zhou Y."/>
        </authorList>
    </citation>
    <scope>NUCLEOTIDE SEQUENCE</scope>
    <source>
        <strain evidence="1">CGMCC 1.12426</strain>
    </source>
</reference>
<evidence type="ECO:0000313" key="2">
    <source>
        <dbReference type="Proteomes" id="UP000605148"/>
    </source>
</evidence>
<dbReference type="Proteomes" id="UP000605148">
    <property type="component" value="Unassembled WGS sequence"/>
</dbReference>
<sequence length="381" mass="44799">MSHVTRPISVVMLTDVSVGYGTPQNLRLAESICKNYNARVHIFEPDQAVRPQIDIKKRLPEYNISLNRVFTTGNLFTQEGRIEFAQYVAPHIRNIKPDILIISGLYRLPVLDMIDHDHMIKIFYCLEEVTERHKYIFPLVNICDILIFPEENRRRIYLERTGFRYENNYTFVIMNTNNNNYYTDEKNGKLLYAGSFHKEITFGYYFFHEEVYALPIDIFGIIDGFPNDERRSLFELFTKPGGARYRGYFETDDNFFRMISRYLFSIITWLPDVEDRYYAAPNKLFDALSCGLPVISAPHPQCEEIIRKYNCGILMDDWTMPSYVSALNKALNVSGTEYYKELVDNCRTAMREDLSWDAQFSKLRPVIDKLINKKLIQTRDT</sequence>